<dbReference type="RefSeq" id="WP_143063851.1">
    <property type="nucleotide sequence ID" value="NZ_CAESCL010000053.1"/>
</dbReference>
<proteinExistence type="predicted"/>
<evidence type="ECO:0000313" key="2">
    <source>
        <dbReference type="Proteomes" id="UP000199427"/>
    </source>
</evidence>
<keyword evidence="2" id="KW-1185">Reference proteome</keyword>
<dbReference type="STRING" id="571933.SAMN05216362_14814"/>
<sequence length="179" mass="21152">MRKANENDFFGSGQRPPLDDSVLIKLFNQHSKSIQFIQSKLNVKRTLLNHLAYQKNLEESLVYNRYDIEKKVRTRVLLIDASYSMRQHKEKIQALLKNERYDIILYHDRDIFRYEIDTFTIPNFKGGTSYTKPLSRLMDIKVPLTIQHVTDGEIALYDEAKARTILKQLSMVLYKRIVL</sequence>
<gene>
    <name evidence="1" type="ORF">SAMN05216362_14814</name>
</gene>
<name>A0A1H9LK56_9BACI</name>
<dbReference type="AlphaFoldDB" id="A0A1H9LK56"/>
<dbReference type="EMBL" id="FOES01000048">
    <property type="protein sequence ID" value="SER11577.1"/>
    <property type="molecule type" value="Genomic_DNA"/>
</dbReference>
<reference evidence="1 2" key="1">
    <citation type="submission" date="2016-10" db="EMBL/GenBank/DDBJ databases">
        <authorList>
            <person name="de Groot N.N."/>
        </authorList>
    </citation>
    <scope>NUCLEOTIDE SEQUENCE [LARGE SCALE GENOMIC DNA]</scope>
    <source>
        <strain evidence="1 2">DSM 21633</strain>
    </source>
</reference>
<accession>A0A1H9LK56</accession>
<protein>
    <submittedName>
        <fullName evidence="1">Uncharacterized protein</fullName>
    </submittedName>
</protein>
<evidence type="ECO:0000313" key="1">
    <source>
        <dbReference type="EMBL" id="SER11577.1"/>
    </source>
</evidence>
<dbReference type="Proteomes" id="UP000199427">
    <property type="component" value="Unassembled WGS sequence"/>
</dbReference>
<organism evidence="1 2">
    <name type="scientific">Piscibacillus halophilus</name>
    <dbReference type="NCBI Taxonomy" id="571933"/>
    <lineage>
        <taxon>Bacteria</taxon>
        <taxon>Bacillati</taxon>
        <taxon>Bacillota</taxon>
        <taxon>Bacilli</taxon>
        <taxon>Bacillales</taxon>
        <taxon>Bacillaceae</taxon>
        <taxon>Piscibacillus</taxon>
    </lineage>
</organism>
<dbReference type="OrthoDB" id="9824533at2"/>